<evidence type="ECO:0000313" key="2">
    <source>
        <dbReference type="EMBL" id="KAH0887487.1"/>
    </source>
</evidence>
<sequence length="305" mass="34904">VGDAALQRRTGVWWDLNTCPVPDGFDPRRVRGCIESAVHKQMGHRSKVVIYAMGNLEYISSDLLEEIAYSGIVLVHAPCGGNDFRKLLGEWSQLNPSSPAYTVMLISCNYTMVDPYLFRPTRFTAFCVYPKDSRPVTLDQQPVAQKVFVGEFVWETLLNDNITCEMMTVNEDEPLCICDICDDTFEICAQFITHLKSEEHIKEVSQRASSSSAFVSLSCNLSVCVCVQLSDIVPRDSWYGKPMHFCHVCNYPGYDDYNMLLHNQSEDHHRKKNLAEKMAQEEDCESRKRNPQVDLFYERNKKQSL</sequence>
<feature type="non-terminal residue" evidence="2">
    <location>
        <position position="1"/>
    </location>
</feature>
<proteinExistence type="predicted"/>
<dbReference type="Pfam" id="PF01936">
    <property type="entry name" value="NYN"/>
    <property type="match status" value="1"/>
</dbReference>
<dbReference type="InterPro" id="IPR021139">
    <property type="entry name" value="NYN"/>
</dbReference>
<evidence type="ECO:0000313" key="3">
    <source>
        <dbReference type="Proteomes" id="UP000824890"/>
    </source>
</evidence>
<dbReference type="EMBL" id="JAGKQM010000014">
    <property type="protein sequence ID" value="KAH0887487.1"/>
    <property type="molecule type" value="Genomic_DNA"/>
</dbReference>
<reference evidence="2 3" key="1">
    <citation type="submission" date="2021-05" db="EMBL/GenBank/DDBJ databases">
        <title>Genome Assembly of Synthetic Allotetraploid Brassica napus Reveals Homoeologous Exchanges between Subgenomes.</title>
        <authorList>
            <person name="Davis J.T."/>
        </authorList>
    </citation>
    <scope>NUCLEOTIDE SEQUENCE [LARGE SCALE GENOMIC DNA]</scope>
    <source>
        <strain evidence="3">cv. Da-Ae</strain>
        <tissue evidence="2">Seedling</tissue>
    </source>
</reference>
<name>A0ABQ8A4P8_BRANA</name>
<dbReference type="CDD" id="cd10910">
    <property type="entry name" value="PIN_limkain_b1_N_like"/>
    <property type="match status" value="1"/>
</dbReference>
<comment type="caution">
    <text evidence="2">The sequence shown here is derived from an EMBL/GenBank/DDBJ whole genome shotgun (WGS) entry which is preliminary data.</text>
</comment>
<dbReference type="Proteomes" id="UP000824890">
    <property type="component" value="Unassembled WGS sequence"/>
</dbReference>
<dbReference type="PROSITE" id="PS00028">
    <property type="entry name" value="ZINC_FINGER_C2H2_1"/>
    <property type="match status" value="1"/>
</dbReference>
<evidence type="ECO:0000259" key="1">
    <source>
        <dbReference type="PROSITE" id="PS00028"/>
    </source>
</evidence>
<accession>A0ABQ8A4P8</accession>
<keyword evidence="3" id="KW-1185">Reference proteome</keyword>
<organism evidence="2 3">
    <name type="scientific">Brassica napus</name>
    <name type="common">Rape</name>
    <dbReference type="NCBI Taxonomy" id="3708"/>
    <lineage>
        <taxon>Eukaryota</taxon>
        <taxon>Viridiplantae</taxon>
        <taxon>Streptophyta</taxon>
        <taxon>Embryophyta</taxon>
        <taxon>Tracheophyta</taxon>
        <taxon>Spermatophyta</taxon>
        <taxon>Magnoliopsida</taxon>
        <taxon>eudicotyledons</taxon>
        <taxon>Gunneridae</taxon>
        <taxon>Pentapetalae</taxon>
        <taxon>rosids</taxon>
        <taxon>malvids</taxon>
        <taxon>Brassicales</taxon>
        <taxon>Brassicaceae</taxon>
        <taxon>Brassiceae</taxon>
        <taxon>Brassica</taxon>
    </lineage>
</organism>
<feature type="domain" description="C2H2-type" evidence="1">
    <location>
        <begin position="176"/>
        <end position="200"/>
    </location>
</feature>
<dbReference type="InterPro" id="IPR013087">
    <property type="entry name" value="Znf_C2H2_type"/>
</dbReference>
<dbReference type="PANTHER" id="PTHR14379">
    <property type="entry name" value="LIMKAIN B LKAP"/>
    <property type="match status" value="1"/>
</dbReference>
<dbReference type="PANTHER" id="PTHR14379:SF78">
    <property type="entry name" value="NYN DOMAIN-CONTAINING PROTEIN"/>
    <property type="match status" value="1"/>
</dbReference>
<gene>
    <name evidence="2" type="ORF">HID58_063583</name>
</gene>
<protein>
    <recommendedName>
        <fullName evidence="1">C2H2-type domain-containing protein</fullName>
    </recommendedName>
</protein>
<dbReference type="InterPro" id="IPR024768">
    <property type="entry name" value="Marf1"/>
</dbReference>